<dbReference type="RefSeq" id="WP_025863843.1">
    <property type="nucleotide sequence ID" value="NZ_BLAX01000001.1"/>
</dbReference>
<proteinExistence type="predicted"/>
<protein>
    <submittedName>
        <fullName evidence="1">Uncharacterized protein</fullName>
    </submittedName>
</protein>
<dbReference type="AlphaFoldDB" id="A0A5M4B226"/>
<evidence type="ECO:0000313" key="1">
    <source>
        <dbReference type="EMBL" id="GET33968.1"/>
    </source>
</evidence>
<accession>A0A5M4B226</accession>
<organism evidence="1 2">
    <name type="scientific">Prolixibacter bellariivorans</name>
    <dbReference type="NCBI Taxonomy" id="314319"/>
    <lineage>
        <taxon>Bacteria</taxon>
        <taxon>Pseudomonadati</taxon>
        <taxon>Bacteroidota</taxon>
        <taxon>Bacteroidia</taxon>
        <taxon>Marinilabiliales</taxon>
        <taxon>Prolixibacteraceae</taxon>
        <taxon>Prolixibacter</taxon>
    </lineage>
</organism>
<gene>
    <name evidence="1" type="ORF">PbJCM13498_28310</name>
</gene>
<comment type="caution">
    <text evidence="1">The sequence shown here is derived from an EMBL/GenBank/DDBJ whole genome shotgun (WGS) entry which is preliminary data.</text>
</comment>
<reference evidence="1 2" key="1">
    <citation type="submission" date="2019-10" db="EMBL/GenBank/DDBJ databases">
        <title>Prolixibacter strains distinguished by the presence of nitrate reductase genes were adept at nitrate-dependent anaerobic corrosion of metallic iron and carbon steel.</title>
        <authorList>
            <person name="Iino T."/>
            <person name="Shono N."/>
            <person name="Ito K."/>
            <person name="Nakamura R."/>
            <person name="Sueoka K."/>
            <person name="Harayama S."/>
            <person name="Ohkuma M."/>
        </authorList>
    </citation>
    <scope>NUCLEOTIDE SEQUENCE [LARGE SCALE GENOMIC DNA]</scope>
    <source>
        <strain evidence="1 2">JCM 13498</strain>
    </source>
</reference>
<keyword evidence="2" id="KW-1185">Reference proteome</keyword>
<name>A0A5M4B226_9BACT</name>
<evidence type="ECO:0000313" key="2">
    <source>
        <dbReference type="Proteomes" id="UP000391834"/>
    </source>
</evidence>
<dbReference type="EMBL" id="BLAX01000001">
    <property type="protein sequence ID" value="GET33968.1"/>
    <property type="molecule type" value="Genomic_DNA"/>
</dbReference>
<dbReference type="OrthoDB" id="5952844at2"/>
<sequence length="157" mass="17368">MNNLISLNLTQEEDDAIKQAIATLNTTLLPKLITLTKEERIGLPKMGDKTLAFTTKANEYAQQKEELVPPYISVGEFTTDLNATTSLREYAQQLTPLMEALDDSIMAAGSEAYQAALLFYSMIKTAAHNNVPGAKAIADELSLRFSWRINKNPDTTK</sequence>
<dbReference type="Proteomes" id="UP000391834">
    <property type="component" value="Unassembled WGS sequence"/>
</dbReference>